<organism evidence="1 2">
    <name type="scientific">Aphanomyces euteiches</name>
    <dbReference type="NCBI Taxonomy" id="100861"/>
    <lineage>
        <taxon>Eukaryota</taxon>
        <taxon>Sar</taxon>
        <taxon>Stramenopiles</taxon>
        <taxon>Oomycota</taxon>
        <taxon>Saprolegniomycetes</taxon>
        <taxon>Saprolegniales</taxon>
        <taxon>Verrucalvaceae</taxon>
        <taxon>Aphanomyces</taxon>
    </lineage>
</organism>
<protein>
    <submittedName>
        <fullName evidence="1">Uncharacterized protein</fullName>
    </submittedName>
</protein>
<dbReference type="EMBL" id="VJMJ01000160">
    <property type="protein sequence ID" value="KAF0729831.1"/>
    <property type="molecule type" value="Genomic_DNA"/>
</dbReference>
<sequence length="103" mass="11258">MFSIARIHSPGHRACFTRLIIPRSSILTKFTVGTYNTSTTVHEEIEKAIGKKANSCRSCQTASAIQVPVVHFVFGKGACRGYLSISISIKCIKCLNPDYVPSP</sequence>
<evidence type="ECO:0000313" key="2">
    <source>
        <dbReference type="Proteomes" id="UP000481153"/>
    </source>
</evidence>
<evidence type="ECO:0000313" key="1">
    <source>
        <dbReference type="EMBL" id="KAF0729831.1"/>
    </source>
</evidence>
<proteinExistence type="predicted"/>
<accession>A0A6G0WQZ2</accession>
<reference evidence="1 2" key="1">
    <citation type="submission" date="2019-07" db="EMBL/GenBank/DDBJ databases">
        <title>Genomics analysis of Aphanomyces spp. identifies a new class of oomycete effector associated with host adaptation.</title>
        <authorList>
            <person name="Gaulin E."/>
        </authorList>
    </citation>
    <scope>NUCLEOTIDE SEQUENCE [LARGE SCALE GENOMIC DNA]</scope>
    <source>
        <strain evidence="1 2">ATCC 201684</strain>
    </source>
</reference>
<comment type="caution">
    <text evidence="1">The sequence shown here is derived from an EMBL/GenBank/DDBJ whole genome shotgun (WGS) entry which is preliminary data.</text>
</comment>
<gene>
    <name evidence="1" type="ORF">Ae201684_012614</name>
</gene>
<name>A0A6G0WQZ2_9STRA</name>
<dbReference type="AlphaFoldDB" id="A0A6G0WQZ2"/>
<dbReference type="Proteomes" id="UP000481153">
    <property type="component" value="Unassembled WGS sequence"/>
</dbReference>
<keyword evidence="2" id="KW-1185">Reference proteome</keyword>